<evidence type="ECO:0000256" key="1">
    <source>
        <dbReference type="SAM" id="Phobius"/>
    </source>
</evidence>
<evidence type="ECO:0000313" key="2">
    <source>
        <dbReference type="EMBL" id="CAG6552289.1"/>
    </source>
</evidence>
<dbReference type="EMBL" id="HBUE01353546">
    <property type="protein sequence ID" value="CAG6604598.1"/>
    <property type="molecule type" value="Transcribed_RNA"/>
</dbReference>
<organism evidence="2">
    <name type="scientific">Culex pipiens</name>
    <name type="common">House mosquito</name>
    <dbReference type="NCBI Taxonomy" id="7175"/>
    <lineage>
        <taxon>Eukaryota</taxon>
        <taxon>Metazoa</taxon>
        <taxon>Ecdysozoa</taxon>
        <taxon>Arthropoda</taxon>
        <taxon>Hexapoda</taxon>
        <taxon>Insecta</taxon>
        <taxon>Pterygota</taxon>
        <taxon>Neoptera</taxon>
        <taxon>Endopterygota</taxon>
        <taxon>Diptera</taxon>
        <taxon>Nematocera</taxon>
        <taxon>Culicoidea</taxon>
        <taxon>Culicidae</taxon>
        <taxon>Culicinae</taxon>
        <taxon>Culicini</taxon>
        <taxon>Culex</taxon>
        <taxon>Culex</taxon>
    </lineage>
</organism>
<accession>A0A8D8IFM5</accession>
<dbReference type="AlphaFoldDB" id="A0A8D8IFM5"/>
<keyword evidence="1" id="KW-1133">Transmembrane helix</keyword>
<feature type="transmembrane region" description="Helical" evidence="1">
    <location>
        <begin position="20"/>
        <end position="40"/>
    </location>
</feature>
<keyword evidence="1" id="KW-0812">Transmembrane</keyword>
<proteinExistence type="predicted"/>
<name>A0A8D8IFM5_CULPI</name>
<keyword evidence="1" id="KW-0472">Membrane</keyword>
<sequence length="101" mass="10669">MSPGFAGLTSGSSRPSCLATFPSVSGLTSGFLSGVLLFFSSLSMEALLSRNAVSSCWIRFRCSSFFTISAARSASRRLKSLSRSFSALVASFSRSSSSIFI</sequence>
<dbReference type="EMBL" id="HBUE01246420">
    <property type="protein sequence ID" value="CAG6552289.1"/>
    <property type="molecule type" value="Transcribed_RNA"/>
</dbReference>
<reference evidence="2" key="1">
    <citation type="submission" date="2021-05" db="EMBL/GenBank/DDBJ databases">
        <authorList>
            <person name="Alioto T."/>
            <person name="Alioto T."/>
            <person name="Gomez Garrido J."/>
        </authorList>
    </citation>
    <scope>NUCLEOTIDE SEQUENCE</scope>
</reference>
<protein>
    <submittedName>
        <fullName evidence="2">(northern house mosquito) hypothetical protein</fullName>
    </submittedName>
</protein>